<dbReference type="Pfam" id="PF02709">
    <property type="entry name" value="Glyco_transf_7C"/>
    <property type="match status" value="1"/>
</dbReference>
<organism evidence="6 7">
    <name type="scientific">Polarella glacialis</name>
    <name type="common">Dinoflagellate</name>
    <dbReference type="NCBI Taxonomy" id="89957"/>
    <lineage>
        <taxon>Eukaryota</taxon>
        <taxon>Sar</taxon>
        <taxon>Alveolata</taxon>
        <taxon>Dinophyceae</taxon>
        <taxon>Suessiales</taxon>
        <taxon>Suessiaceae</taxon>
        <taxon>Polarella</taxon>
    </lineage>
</organism>
<sequence>MLPGAPAFFWSLILASCAADFSAFPEPPDVRPQGCEDQLADPEGKDFKDLTASIIIPFKNERWDHIKATVGSILHYTPNALLNEIMFVSDGTSAEATFFNEIRALSPLISFVAFPAPGEGLILAKMRAVGAASLKSKVLIFLEPHTIVNRDWIQPLLRRIRQQPRVLAMPALDVIPPENFSQYQAGNPGHWRFEWNLNLIYTNPAEMESWTADPMPSPATSGGIFAIRKDWWRKLSFYDPGMKGWGGDHVEATMKVWRCGGRIEVLPCSRIGHMFRDPVDRPYNVNVKQVIRNYARMAGTWFDEYIEDFYKVKPDAREISLGNITKQLALREHLKCKDMKWYLENVDKEMLWEKDHICIPGCRDTPGVACCENAGIRSTIDRIMPVAEYRPIAKEIHLEL</sequence>
<feature type="signal peptide" evidence="3">
    <location>
        <begin position="1"/>
        <end position="23"/>
    </location>
</feature>
<evidence type="ECO:0000313" key="7">
    <source>
        <dbReference type="Proteomes" id="UP000654075"/>
    </source>
</evidence>
<proteinExistence type="predicted"/>
<dbReference type="InterPro" id="IPR029044">
    <property type="entry name" value="Nucleotide-diphossugar_trans"/>
</dbReference>
<dbReference type="Pfam" id="PF00535">
    <property type="entry name" value="Glycos_transf_2"/>
    <property type="match status" value="1"/>
</dbReference>
<dbReference type="GO" id="GO:0004653">
    <property type="term" value="F:polypeptide N-acetylgalactosaminyltransferase activity"/>
    <property type="evidence" value="ECO:0007669"/>
    <property type="project" value="TreeGrafter"/>
</dbReference>
<dbReference type="Proteomes" id="UP000654075">
    <property type="component" value="Unassembled WGS sequence"/>
</dbReference>
<feature type="chain" id="PRO_5032394220" description="Glycosyltransferase 2-like domain-containing protein" evidence="3">
    <location>
        <begin position="24"/>
        <end position="400"/>
    </location>
</feature>
<evidence type="ECO:0008006" key="8">
    <source>
        <dbReference type="Google" id="ProtNLM"/>
    </source>
</evidence>
<evidence type="ECO:0000256" key="1">
    <source>
        <dbReference type="ARBA" id="ARBA00022679"/>
    </source>
</evidence>
<dbReference type="Gene3D" id="3.90.550.10">
    <property type="entry name" value="Spore Coat Polysaccharide Biosynthesis Protein SpsA, Chain A"/>
    <property type="match status" value="1"/>
</dbReference>
<dbReference type="GO" id="GO:0005794">
    <property type="term" value="C:Golgi apparatus"/>
    <property type="evidence" value="ECO:0007669"/>
    <property type="project" value="TreeGrafter"/>
</dbReference>
<dbReference type="AlphaFoldDB" id="A0A813FJB4"/>
<protein>
    <recommendedName>
        <fullName evidence="8">Glycosyltransferase 2-like domain-containing protein</fullName>
    </recommendedName>
</protein>
<dbReference type="GO" id="GO:0006493">
    <property type="term" value="P:protein O-linked glycosylation"/>
    <property type="evidence" value="ECO:0007669"/>
    <property type="project" value="TreeGrafter"/>
</dbReference>
<feature type="domain" description="Glycosyltransferase 2-like" evidence="4">
    <location>
        <begin position="53"/>
        <end position="203"/>
    </location>
</feature>
<dbReference type="PANTHER" id="PTHR11675">
    <property type="entry name" value="N-ACETYLGALACTOSAMINYLTRANSFERASE"/>
    <property type="match status" value="1"/>
</dbReference>
<reference evidence="6" key="1">
    <citation type="submission" date="2021-02" db="EMBL/GenBank/DDBJ databases">
        <authorList>
            <person name="Dougan E. K."/>
            <person name="Rhodes N."/>
            <person name="Thang M."/>
            <person name="Chan C."/>
        </authorList>
    </citation>
    <scope>NUCLEOTIDE SEQUENCE</scope>
</reference>
<evidence type="ECO:0000259" key="5">
    <source>
        <dbReference type="Pfam" id="PF02709"/>
    </source>
</evidence>
<evidence type="ECO:0000256" key="3">
    <source>
        <dbReference type="SAM" id="SignalP"/>
    </source>
</evidence>
<keyword evidence="3" id="KW-0732">Signal</keyword>
<dbReference type="EMBL" id="CAJNNV010025072">
    <property type="protein sequence ID" value="CAE8612052.1"/>
    <property type="molecule type" value="Genomic_DNA"/>
</dbReference>
<evidence type="ECO:0000259" key="4">
    <source>
        <dbReference type="Pfam" id="PF00535"/>
    </source>
</evidence>
<keyword evidence="1" id="KW-0808">Transferase</keyword>
<comment type="caution">
    <text evidence="6">The sequence shown here is derived from an EMBL/GenBank/DDBJ whole genome shotgun (WGS) entry which is preliminary data.</text>
</comment>
<evidence type="ECO:0000256" key="2">
    <source>
        <dbReference type="ARBA" id="ARBA00023157"/>
    </source>
</evidence>
<name>A0A813FJB4_POLGL</name>
<dbReference type="OrthoDB" id="9982049at2759"/>
<dbReference type="PANTHER" id="PTHR11675:SF126">
    <property type="entry name" value="RICIN B LECTIN DOMAIN-CONTAINING PROTEIN"/>
    <property type="match status" value="1"/>
</dbReference>
<dbReference type="InterPro" id="IPR027791">
    <property type="entry name" value="Galactosyl_T_C"/>
</dbReference>
<keyword evidence="7" id="KW-1185">Reference proteome</keyword>
<dbReference type="SUPFAM" id="SSF53448">
    <property type="entry name" value="Nucleotide-diphospho-sugar transferases"/>
    <property type="match status" value="1"/>
</dbReference>
<dbReference type="InterPro" id="IPR001173">
    <property type="entry name" value="Glyco_trans_2-like"/>
</dbReference>
<gene>
    <name evidence="6" type="ORF">PGLA1383_LOCUS29852</name>
</gene>
<keyword evidence="2" id="KW-1015">Disulfide bond</keyword>
<accession>A0A813FJB4</accession>
<evidence type="ECO:0000313" key="6">
    <source>
        <dbReference type="EMBL" id="CAE8612052.1"/>
    </source>
</evidence>
<feature type="domain" description="Galactosyltransferase C-terminal" evidence="5">
    <location>
        <begin position="215"/>
        <end position="274"/>
    </location>
</feature>